<dbReference type="Proteomes" id="UP000564407">
    <property type="component" value="Unassembled WGS sequence"/>
</dbReference>
<evidence type="ECO:0000313" key="2">
    <source>
        <dbReference type="EMBL" id="NWV59256.1"/>
    </source>
</evidence>
<gene>
    <name evidence="2" type="primary">Spaca9</name>
    <name evidence="2" type="ORF">MALELE_R13208</name>
</gene>
<dbReference type="Pfam" id="PF15120">
    <property type="entry name" value="SPACA9"/>
    <property type="match status" value="1"/>
</dbReference>
<evidence type="ECO:0000256" key="1">
    <source>
        <dbReference type="SAM" id="MobiDB-lite"/>
    </source>
</evidence>
<dbReference type="PANTHER" id="PTHR32455">
    <property type="entry name" value="SPERM ACROSOME-ASSOCIATED PROTEIN 9"/>
    <property type="match status" value="1"/>
</dbReference>
<feature type="non-terminal residue" evidence="2">
    <location>
        <position position="1"/>
    </location>
</feature>
<feature type="compositionally biased region" description="Pro residues" evidence="1">
    <location>
        <begin position="215"/>
        <end position="226"/>
    </location>
</feature>
<dbReference type="PANTHER" id="PTHR32455:SF1">
    <property type="entry name" value="SPERM ACROSOME-ASSOCIATED PROTEIN 9"/>
    <property type="match status" value="1"/>
</dbReference>
<name>A0A7K6G7G9_9PASS</name>
<dbReference type="InterPro" id="IPR027818">
    <property type="entry name" value="SPACA9"/>
</dbReference>
<organism evidence="2 3">
    <name type="scientific">Malurus elegans</name>
    <name type="common">Red-winged fairywren</name>
    <dbReference type="NCBI Taxonomy" id="720584"/>
    <lineage>
        <taxon>Eukaryota</taxon>
        <taxon>Metazoa</taxon>
        <taxon>Chordata</taxon>
        <taxon>Craniata</taxon>
        <taxon>Vertebrata</taxon>
        <taxon>Euteleostomi</taxon>
        <taxon>Archelosauria</taxon>
        <taxon>Archosauria</taxon>
        <taxon>Dinosauria</taxon>
        <taxon>Saurischia</taxon>
        <taxon>Theropoda</taxon>
        <taxon>Coelurosauria</taxon>
        <taxon>Aves</taxon>
        <taxon>Neognathae</taxon>
        <taxon>Neoaves</taxon>
        <taxon>Telluraves</taxon>
        <taxon>Australaves</taxon>
        <taxon>Passeriformes</taxon>
        <taxon>Meliphagoidea</taxon>
        <taxon>Maluridae</taxon>
        <taxon>Malurus</taxon>
    </lineage>
</organism>
<dbReference type="GO" id="GO:0001669">
    <property type="term" value="C:acrosomal vesicle"/>
    <property type="evidence" value="ECO:0007669"/>
    <property type="project" value="TreeGrafter"/>
</dbReference>
<dbReference type="EMBL" id="VZRP01001199">
    <property type="protein sequence ID" value="NWV59256.1"/>
    <property type="molecule type" value="Genomic_DNA"/>
</dbReference>
<feature type="non-terminal residue" evidence="2">
    <location>
        <position position="226"/>
    </location>
</feature>
<reference evidence="2 3" key="1">
    <citation type="submission" date="2019-09" db="EMBL/GenBank/DDBJ databases">
        <title>Bird 10,000 Genomes (B10K) Project - Family phase.</title>
        <authorList>
            <person name="Zhang G."/>
        </authorList>
    </citation>
    <scope>NUCLEOTIDE SEQUENCE [LARGE SCALE GENOMIC DNA]</scope>
    <source>
        <strain evidence="2">B10K-DU-029-44</strain>
        <tissue evidence="2">Heart</tissue>
    </source>
</reference>
<dbReference type="AlphaFoldDB" id="A0A7K6G7G9"/>
<protein>
    <submittedName>
        <fullName evidence="2">SACA9 protein</fullName>
    </submittedName>
</protein>
<evidence type="ECO:0000313" key="3">
    <source>
        <dbReference type="Proteomes" id="UP000564407"/>
    </source>
</evidence>
<proteinExistence type="predicted"/>
<keyword evidence="3" id="KW-1185">Reference proteome</keyword>
<dbReference type="GO" id="GO:0036126">
    <property type="term" value="C:sperm flagellum"/>
    <property type="evidence" value="ECO:0007669"/>
    <property type="project" value="TreeGrafter"/>
</dbReference>
<dbReference type="GO" id="GO:0097546">
    <property type="term" value="C:ciliary base"/>
    <property type="evidence" value="ECO:0007669"/>
    <property type="project" value="TreeGrafter"/>
</dbReference>
<comment type="caution">
    <text evidence="2">The sequence shown here is derived from an EMBL/GenBank/DDBJ whole genome shotgun (WGS) entry which is preliminary data.</text>
</comment>
<sequence>MDEAVETLRKIEQNYKIFQQQQFTFIRALENTRQEAHDLIRPVSSIIQVQCYKDHHCFNSTDKRILNMFISICNDLRNLLHQLEVLHPGDNVAQGLLNKCRVLLNDSNDLTNVRATYPHGVVNYLSLDEARNRYGGVVSLIPVVLDTMTEWITYTKRHLLYTVSRGRAMSKKETPTSQTKPHVHCAARTSINKRALQLQEKDFQKYLSENQRPPQKAPWRPPGKHP</sequence>
<accession>A0A7K6G7G9</accession>
<feature type="region of interest" description="Disordered" evidence="1">
    <location>
        <begin position="204"/>
        <end position="226"/>
    </location>
</feature>